<protein>
    <recommendedName>
        <fullName evidence="2">Glycolipid transfer protein domain-containing protein</fullName>
    </recommendedName>
</protein>
<dbReference type="SUPFAM" id="SSF110004">
    <property type="entry name" value="Glycolipid transfer protein, GLTP"/>
    <property type="match status" value="1"/>
</dbReference>
<dbReference type="PANTHER" id="PTHR10219">
    <property type="entry name" value="GLYCOLIPID TRANSFER PROTEIN-RELATED"/>
    <property type="match status" value="1"/>
</dbReference>
<evidence type="ECO:0000313" key="4">
    <source>
        <dbReference type="Proteomes" id="UP001549920"/>
    </source>
</evidence>
<reference evidence="3 4" key="1">
    <citation type="submission" date="2024-06" db="EMBL/GenBank/DDBJ databases">
        <title>A chromosome-level genome assembly of beet webworm, Loxostege sticticalis.</title>
        <authorList>
            <person name="Zhang Y."/>
        </authorList>
    </citation>
    <scope>NUCLEOTIDE SEQUENCE [LARGE SCALE GENOMIC DNA]</scope>
    <source>
        <strain evidence="3">AQ026</strain>
        <tissue evidence="3">Whole body</tissue>
    </source>
</reference>
<sequence length="207" mass="24128">MASSSAQTSKQTHFWKTMREFPPVVDGRIHFVSFLDAATDLITLVERLGKAFAPVKYDMQGNIDKVKKHYEYNDASCLLELMLDELGKEKRHALEGILWLNRAFLFFELAFQEIIKCLQSGNLEVNMAKIFTVAYEGSVKKYHNWVTQQVFFLICKMSPSLLQILKAFEVEDDLKLFETSLVKFNITLHLNRCKIDDFFKDHQLFED</sequence>
<evidence type="ECO:0000313" key="3">
    <source>
        <dbReference type="EMBL" id="KAL0893771.1"/>
    </source>
</evidence>
<dbReference type="InterPro" id="IPR014830">
    <property type="entry name" value="Glycolipid_transfer_prot_dom"/>
</dbReference>
<keyword evidence="1" id="KW-0813">Transport</keyword>
<keyword evidence="4" id="KW-1185">Reference proteome</keyword>
<evidence type="ECO:0000256" key="1">
    <source>
        <dbReference type="ARBA" id="ARBA00022448"/>
    </source>
</evidence>
<accession>A0ABR3IBY3</accession>
<proteinExistence type="predicted"/>
<feature type="domain" description="Glycolipid transfer protein" evidence="2">
    <location>
        <begin position="30"/>
        <end position="167"/>
    </location>
</feature>
<dbReference type="PANTHER" id="PTHR10219:SF25">
    <property type="entry name" value="PLECKSTRIN HOMOLOGY DOMAIN-CONTAINING FAMILY A MEMBER 8"/>
    <property type="match status" value="1"/>
</dbReference>
<dbReference type="Gene3D" id="1.10.3520.10">
    <property type="entry name" value="Glycolipid transfer protein"/>
    <property type="match status" value="1"/>
</dbReference>
<dbReference type="Pfam" id="PF08718">
    <property type="entry name" value="GLTP"/>
    <property type="match status" value="1"/>
</dbReference>
<evidence type="ECO:0000259" key="2">
    <source>
        <dbReference type="Pfam" id="PF08718"/>
    </source>
</evidence>
<dbReference type="EMBL" id="JBEUOH010000005">
    <property type="protein sequence ID" value="KAL0893771.1"/>
    <property type="molecule type" value="Genomic_DNA"/>
</dbReference>
<gene>
    <name evidence="3" type="ORF">ABMA27_013908</name>
</gene>
<name>A0ABR3IBY3_LOXSC</name>
<dbReference type="InterPro" id="IPR036497">
    <property type="entry name" value="GLTP_sf"/>
</dbReference>
<organism evidence="3 4">
    <name type="scientific">Loxostege sticticalis</name>
    <name type="common">Beet webworm moth</name>
    <dbReference type="NCBI Taxonomy" id="481309"/>
    <lineage>
        <taxon>Eukaryota</taxon>
        <taxon>Metazoa</taxon>
        <taxon>Ecdysozoa</taxon>
        <taxon>Arthropoda</taxon>
        <taxon>Hexapoda</taxon>
        <taxon>Insecta</taxon>
        <taxon>Pterygota</taxon>
        <taxon>Neoptera</taxon>
        <taxon>Endopterygota</taxon>
        <taxon>Lepidoptera</taxon>
        <taxon>Glossata</taxon>
        <taxon>Ditrysia</taxon>
        <taxon>Pyraloidea</taxon>
        <taxon>Crambidae</taxon>
        <taxon>Pyraustinae</taxon>
        <taxon>Loxostege</taxon>
    </lineage>
</organism>
<dbReference type="Proteomes" id="UP001549920">
    <property type="component" value="Unassembled WGS sequence"/>
</dbReference>
<comment type="caution">
    <text evidence="3">The sequence shown here is derived from an EMBL/GenBank/DDBJ whole genome shotgun (WGS) entry which is preliminary data.</text>
</comment>